<comment type="similarity">
    <text evidence="2 7">Belongs to the phosphohexose mutase family.</text>
</comment>
<gene>
    <name evidence="12" type="primary">glmM</name>
    <name evidence="12" type="ORF">VJ786_04200</name>
</gene>
<dbReference type="SUPFAM" id="SSF55957">
    <property type="entry name" value="Phosphoglucomutase, C-terminal domain"/>
    <property type="match status" value="1"/>
</dbReference>
<evidence type="ECO:0000313" key="13">
    <source>
        <dbReference type="Proteomes" id="UP001363035"/>
    </source>
</evidence>
<dbReference type="PANTHER" id="PTHR42946">
    <property type="entry name" value="PHOSPHOHEXOSE MUTASE"/>
    <property type="match status" value="1"/>
</dbReference>
<keyword evidence="5 7" id="KW-0460">Magnesium</keyword>
<dbReference type="InterPro" id="IPR024086">
    <property type="entry name" value="GlmM_arc-type"/>
</dbReference>
<dbReference type="InterPro" id="IPR005843">
    <property type="entry name" value="A-D-PHexomutase_C"/>
</dbReference>
<dbReference type="InterPro" id="IPR005841">
    <property type="entry name" value="Alpha-D-phosphohexomutase_SF"/>
</dbReference>
<dbReference type="InterPro" id="IPR036900">
    <property type="entry name" value="A-D-PHexomutase_C_sf"/>
</dbReference>
<dbReference type="InterPro" id="IPR005845">
    <property type="entry name" value="A-D-PHexomutase_a/b/a-II"/>
</dbReference>
<dbReference type="InterPro" id="IPR005844">
    <property type="entry name" value="A-D-PHexomutase_a/b/a-I"/>
</dbReference>
<feature type="domain" description="Alpha-D-phosphohexomutase alpha/beta/alpha" evidence="10">
    <location>
        <begin position="169"/>
        <end position="262"/>
    </location>
</feature>
<dbReference type="InterPro" id="IPR005846">
    <property type="entry name" value="A-D-PHexomutase_a/b/a-III"/>
</dbReference>
<comment type="caution">
    <text evidence="12">The sequence shown here is derived from an EMBL/GenBank/DDBJ whole genome shotgun (WGS) entry which is preliminary data.</text>
</comment>
<dbReference type="PANTHER" id="PTHR42946:SF1">
    <property type="entry name" value="PHOSPHOGLUCOMUTASE (ALPHA-D-GLUCOSE-1,6-BISPHOSPHATE-DEPENDENT)"/>
    <property type="match status" value="1"/>
</dbReference>
<dbReference type="Gene3D" id="3.40.120.10">
    <property type="entry name" value="Alpha-D-Glucose-1,6-Bisphosphate, subunit A, domain 3"/>
    <property type="match status" value="3"/>
</dbReference>
<keyword evidence="13" id="KW-1185">Reference proteome</keyword>
<dbReference type="NCBIfam" id="TIGR03990">
    <property type="entry name" value="Arch_GlmM"/>
    <property type="match status" value="1"/>
</dbReference>
<dbReference type="EMBL" id="JAYLLN010000006">
    <property type="protein sequence ID" value="MEI5984099.1"/>
    <property type="molecule type" value="Genomic_DNA"/>
</dbReference>
<proteinExistence type="inferred from homology"/>
<evidence type="ECO:0000256" key="1">
    <source>
        <dbReference type="ARBA" id="ARBA00001946"/>
    </source>
</evidence>
<dbReference type="PRINTS" id="PR00509">
    <property type="entry name" value="PGMPMM"/>
</dbReference>
<dbReference type="Pfam" id="PF02880">
    <property type="entry name" value="PGM_PMM_III"/>
    <property type="match status" value="1"/>
</dbReference>
<evidence type="ECO:0000256" key="3">
    <source>
        <dbReference type="ARBA" id="ARBA00022553"/>
    </source>
</evidence>
<evidence type="ECO:0000256" key="4">
    <source>
        <dbReference type="ARBA" id="ARBA00022723"/>
    </source>
</evidence>
<dbReference type="InterPro" id="IPR016066">
    <property type="entry name" value="A-D-PHexomutase_CS"/>
</dbReference>
<dbReference type="GO" id="GO:0008966">
    <property type="term" value="F:phosphoglucosamine mutase activity"/>
    <property type="evidence" value="ECO:0007669"/>
    <property type="project" value="UniProtKB-EC"/>
</dbReference>
<evidence type="ECO:0000259" key="9">
    <source>
        <dbReference type="Pfam" id="PF02878"/>
    </source>
</evidence>
<accession>A0ABU8I2Z5</accession>
<dbReference type="Pfam" id="PF02879">
    <property type="entry name" value="PGM_PMM_II"/>
    <property type="match status" value="1"/>
</dbReference>
<comment type="cofactor">
    <cofactor evidence="1">
        <name>Mg(2+)</name>
        <dbReference type="ChEBI" id="CHEBI:18420"/>
    </cofactor>
</comment>
<dbReference type="Gene3D" id="3.30.310.50">
    <property type="entry name" value="Alpha-D-phosphohexomutase, C-terminal domain"/>
    <property type="match status" value="1"/>
</dbReference>
<organism evidence="12 13">
    <name type="scientific">Sphingobacterium tenebrionis</name>
    <dbReference type="NCBI Taxonomy" id="3111775"/>
    <lineage>
        <taxon>Bacteria</taxon>
        <taxon>Pseudomonadati</taxon>
        <taxon>Bacteroidota</taxon>
        <taxon>Sphingobacteriia</taxon>
        <taxon>Sphingobacteriales</taxon>
        <taxon>Sphingobacteriaceae</taxon>
        <taxon>Sphingobacterium</taxon>
    </lineage>
</organism>
<dbReference type="Pfam" id="PF02878">
    <property type="entry name" value="PGM_PMM_I"/>
    <property type="match status" value="1"/>
</dbReference>
<dbReference type="PROSITE" id="PS00710">
    <property type="entry name" value="PGM_PMM"/>
    <property type="match status" value="1"/>
</dbReference>
<evidence type="ECO:0000256" key="6">
    <source>
        <dbReference type="ARBA" id="ARBA00023235"/>
    </source>
</evidence>
<keyword evidence="4 7" id="KW-0479">Metal-binding</keyword>
<evidence type="ECO:0000259" key="8">
    <source>
        <dbReference type="Pfam" id="PF00408"/>
    </source>
</evidence>
<dbReference type="EC" id="5.4.2.10" evidence="12"/>
<dbReference type="RefSeq" id="WP_134776919.1">
    <property type="nucleotide sequence ID" value="NZ_JAYLLN010000006.1"/>
</dbReference>
<name>A0ABU8I2Z5_9SPHI</name>
<keyword evidence="6 12" id="KW-0413">Isomerase</keyword>
<dbReference type="SUPFAM" id="SSF53738">
    <property type="entry name" value="Phosphoglucomutase, first 3 domains"/>
    <property type="match status" value="3"/>
</dbReference>
<feature type="domain" description="Alpha-D-phosphohexomutase alpha/beta/alpha" evidence="9">
    <location>
        <begin position="8"/>
        <end position="133"/>
    </location>
</feature>
<dbReference type="Proteomes" id="UP001363035">
    <property type="component" value="Unassembled WGS sequence"/>
</dbReference>
<protein>
    <submittedName>
        <fullName evidence="12">Phosphoglucosamine mutase</fullName>
        <ecNumber evidence="12">5.4.2.10</ecNumber>
    </submittedName>
</protein>
<dbReference type="InterPro" id="IPR016055">
    <property type="entry name" value="A-D-PHexomutase_a/b/a-I/II/III"/>
</dbReference>
<feature type="domain" description="Alpha-D-phosphohexomutase C-terminal" evidence="8">
    <location>
        <begin position="397"/>
        <end position="452"/>
    </location>
</feature>
<evidence type="ECO:0000313" key="12">
    <source>
        <dbReference type="EMBL" id="MEI5984099.1"/>
    </source>
</evidence>
<reference evidence="12 13" key="1">
    <citation type="submission" date="2024-01" db="EMBL/GenBank/DDBJ databases">
        <title>Sphingobacterium tenebrionis sp. nov., a novel endophyte isolated from tenebrio molitor intestines.</title>
        <authorList>
            <person name="Zhang C."/>
        </authorList>
    </citation>
    <scope>NUCLEOTIDE SEQUENCE [LARGE SCALE GENOMIC DNA]</scope>
    <source>
        <strain evidence="12 13">PU5-4</strain>
    </source>
</reference>
<keyword evidence="3" id="KW-0597">Phosphoprotein</keyword>
<evidence type="ECO:0000256" key="2">
    <source>
        <dbReference type="ARBA" id="ARBA00010231"/>
    </source>
</evidence>
<sequence length="461" mass="49681">MALIKSISGIRGTIGGRPGDNLTPVDIVKFTAAYGKIITANSTNKTIVVGRDARISGEMVANLVIGTLQSIGVDVVDLGLSTTPTVEIAVPKLGAAGGIILTASHNPGQWNALKLLNEKGEFISDAEGKEVLTLGESLDFDFAEVEELGKVTKDDSFLQKHIDDVLALEFVDVEAIKKANFKVAVDAVNSTGGVFIPTLLEALGVQTVYKIHCEPNGHFPHNPEPLKEHLTDLSEAVLKNGADLGIAVDPDVDRLVFMMENGELFGEEYTLVAVSDFILTHKKGNTVSNLSSTRALRDVTLKHGGEYFAAAVGEVNVVTKMKEVDAVMGGEGNGGVIYPASHYGRDALVGVALFLTHLAQLGKKASAYRAELPQYYMSKNKITLTPELDIDDLLAKMQAKYSHENHSTIDGLKIDFENEWVHLRKSNTEPIIRIYSEGGSVEAAEAIAKKIMQEMEEIVGK</sequence>
<dbReference type="Pfam" id="PF00408">
    <property type="entry name" value="PGM_PMM_IV"/>
    <property type="match status" value="1"/>
</dbReference>
<feature type="domain" description="Alpha-D-phosphohexomutase alpha/beta/alpha" evidence="11">
    <location>
        <begin position="270"/>
        <end position="375"/>
    </location>
</feature>
<evidence type="ECO:0000259" key="11">
    <source>
        <dbReference type="Pfam" id="PF02880"/>
    </source>
</evidence>
<evidence type="ECO:0000259" key="10">
    <source>
        <dbReference type="Pfam" id="PF02879"/>
    </source>
</evidence>
<dbReference type="InterPro" id="IPR050060">
    <property type="entry name" value="Phosphoglucosamine_mutase"/>
</dbReference>
<evidence type="ECO:0000256" key="7">
    <source>
        <dbReference type="RuleBase" id="RU004326"/>
    </source>
</evidence>
<evidence type="ECO:0000256" key="5">
    <source>
        <dbReference type="ARBA" id="ARBA00022842"/>
    </source>
</evidence>